<feature type="binding site" evidence="6">
    <location>
        <position position="278"/>
    </location>
    <ligand>
        <name>Mg(2+)</name>
        <dbReference type="ChEBI" id="CHEBI:18420"/>
        <label>1</label>
    </ligand>
</feature>
<dbReference type="SUPFAM" id="SSF56059">
    <property type="entry name" value="Glutathione synthetase ATP-binding domain-like"/>
    <property type="match status" value="1"/>
</dbReference>
<dbReference type="OrthoDB" id="9813261at2"/>
<keyword evidence="6" id="KW-0464">Manganese</keyword>
<keyword evidence="6" id="KW-0460">Magnesium</keyword>
<evidence type="ECO:0000313" key="10">
    <source>
        <dbReference type="Proteomes" id="UP000188342"/>
    </source>
</evidence>
<dbReference type="GO" id="GO:0008716">
    <property type="term" value="F:D-alanine-D-alanine ligase activity"/>
    <property type="evidence" value="ECO:0007669"/>
    <property type="project" value="UniProtKB-UniRule"/>
</dbReference>
<dbReference type="GO" id="GO:0008360">
    <property type="term" value="P:regulation of cell shape"/>
    <property type="evidence" value="ECO:0007669"/>
    <property type="project" value="UniProtKB-KW"/>
</dbReference>
<evidence type="ECO:0000256" key="1">
    <source>
        <dbReference type="ARBA" id="ARBA00010871"/>
    </source>
</evidence>
<evidence type="ECO:0000256" key="6">
    <source>
        <dbReference type="PIRSR" id="PIRSR039102-3"/>
    </source>
</evidence>
<feature type="binding site" evidence="6">
    <location>
        <position position="291"/>
    </location>
    <ligand>
        <name>Mg(2+)</name>
        <dbReference type="ChEBI" id="CHEBI:18420"/>
        <label>1</label>
    </ligand>
</feature>
<keyword evidence="4" id="KW-0133">Cell shape</keyword>
<dbReference type="InterPro" id="IPR011761">
    <property type="entry name" value="ATP-grasp"/>
</dbReference>
<dbReference type="InterPro" id="IPR016185">
    <property type="entry name" value="PreATP-grasp_dom_sf"/>
</dbReference>
<comment type="pathway">
    <text evidence="4">Cell wall biogenesis; peptidoglycan biosynthesis.</text>
</comment>
<evidence type="ECO:0000259" key="8">
    <source>
        <dbReference type="PROSITE" id="PS50975"/>
    </source>
</evidence>
<dbReference type="GO" id="GO:0046872">
    <property type="term" value="F:metal ion binding"/>
    <property type="evidence" value="ECO:0007669"/>
    <property type="project" value="UniProtKB-KW"/>
</dbReference>
<dbReference type="SUPFAM" id="SSF52440">
    <property type="entry name" value="PreATP-grasp domain"/>
    <property type="match status" value="1"/>
</dbReference>
<dbReference type="Pfam" id="PF07478">
    <property type="entry name" value="Dala_Dala_lig_C"/>
    <property type="match status" value="1"/>
</dbReference>
<keyword evidence="4" id="KW-0573">Peptidoglycan synthesis</keyword>
<sequence>MSTAENPGGQPPATQDAKAPVVVLAGGLSHERDVSLRSGRRVAEALRRAGHKVTESDISSDFVGVVKGIEGVVVVPQLHGGIGEDGAVREVLELLGVPFVGCSGAACRTTFDKSVAGAVVSRSGWNVPDQVALPHDIFRELGAAALVDALGERLGFPLIVKPARSGSALGTTKVNAMDELRQALVAAYAYGPVAIVEEFISGTEVAVTILVGDERTQVLPAVEIRPESGIYDYSARYTAGFTRFIVPAGLDETAARNADDLARGVVQALHLDGVLRVDMIIDDEGKAWFLEANVAPGMTETSLAPLAMQAADLDLGQLYSKLVQEAAAKGPRSKV</sequence>
<feature type="active site" evidence="5">
    <location>
        <position position="302"/>
    </location>
</feature>
<reference evidence="9 10" key="1">
    <citation type="submission" date="2017-02" db="EMBL/GenBank/DDBJ databases">
        <authorList>
            <person name="Peterson S.W."/>
        </authorList>
    </citation>
    <scope>NUCLEOTIDE SEQUENCE [LARGE SCALE GENOMIC DNA]</scope>
    <source>
        <strain evidence="9 10">LSP_Lj1</strain>
    </source>
</reference>
<dbReference type="Proteomes" id="UP000188342">
    <property type="component" value="Unassembled WGS sequence"/>
</dbReference>
<dbReference type="InterPro" id="IPR005905">
    <property type="entry name" value="D_ala_D_ala"/>
</dbReference>
<dbReference type="UniPathway" id="UPA00219"/>
<comment type="cofactor">
    <cofactor evidence="6">
        <name>Mg(2+)</name>
        <dbReference type="ChEBI" id="CHEBI:18420"/>
    </cofactor>
    <cofactor evidence="6">
        <name>Mn(2+)</name>
        <dbReference type="ChEBI" id="CHEBI:29035"/>
    </cofactor>
    <text evidence="6">Binds 2 magnesium or manganese ions per subunit.</text>
</comment>
<accession>A0A1R4J8B6</accession>
<dbReference type="PANTHER" id="PTHR23132:SF23">
    <property type="entry name" value="D-ALANINE--D-ALANINE LIGASE B"/>
    <property type="match status" value="1"/>
</dbReference>
<dbReference type="Gene3D" id="3.30.470.20">
    <property type="entry name" value="ATP-grasp fold, B domain"/>
    <property type="match status" value="1"/>
</dbReference>
<feature type="active site" evidence="5">
    <location>
        <position position="31"/>
    </location>
</feature>
<feature type="binding site" evidence="6">
    <location>
        <position position="293"/>
    </location>
    <ligand>
        <name>Mg(2+)</name>
        <dbReference type="ChEBI" id="CHEBI:18420"/>
        <label>2</label>
    </ligand>
</feature>
<dbReference type="InterPro" id="IPR013815">
    <property type="entry name" value="ATP_grasp_subdomain_1"/>
</dbReference>
<feature type="domain" description="ATP-grasp" evidence="8">
    <location>
        <begin position="125"/>
        <end position="324"/>
    </location>
</feature>
<dbReference type="HAMAP" id="MF_00047">
    <property type="entry name" value="Dala_Dala_lig"/>
    <property type="match status" value="1"/>
</dbReference>
<keyword evidence="2 4" id="KW-0436">Ligase</keyword>
<keyword evidence="10" id="KW-1185">Reference proteome</keyword>
<keyword evidence="3 4" id="KW-0961">Cell wall biogenesis/degradation</keyword>
<feature type="active site" evidence="5">
    <location>
        <position position="167"/>
    </location>
</feature>
<dbReference type="PROSITE" id="PS50975">
    <property type="entry name" value="ATP_GRASP"/>
    <property type="match status" value="1"/>
</dbReference>
<evidence type="ECO:0000256" key="2">
    <source>
        <dbReference type="ARBA" id="ARBA00022598"/>
    </source>
</evidence>
<gene>
    <name evidence="4" type="primary">ddl</name>
    <name evidence="9" type="ORF">FM114_06085</name>
</gene>
<dbReference type="EC" id="6.3.2.4" evidence="4"/>
<dbReference type="GO" id="GO:0005737">
    <property type="term" value="C:cytoplasm"/>
    <property type="evidence" value="ECO:0007669"/>
    <property type="project" value="UniProtKB-SubCell"/>
</dbReference>
<dbReference type="EMBL" id="FUKQ01000024">
    <property type="protein sequence ID" value="SJN28297.1"/>
    <property type="molecule type" value="Genomic_DNA"/>
</dbReference>
<keyword evidence="6" id="KW-0479">Metal-binding</keyword>
<evidence type="ECO:0000256" key="5">
    <source>
        <dbReference type="PIRSR" id="PIRSR039102-1"/>
    </source>
</evidence>
<evidence type="ECO:0000256" key="4">
    <source>
        <dbReference type="HAMAP-Rule" id="MF_00047"/>
    </source>
</evidence>
<organism evidence="9 10">
    <name type="scientific">Luteococcus japonicus LSP_Lj1</name>
    <dbReference type="NCBI Taxonomy" id="1255658"/>
    <lineage>
        <taxon>Bacteria</taxon>
        <taxon>Bacillati</taxon>
        <taxon>Actinomycetota</taxon>
        <taxon>Actinomycetes</taxon>
        <taxon>Propionibacteriales</taxon>
        <taxon>Propionibacteriaceae</taxon>
        <taxon>Luteococcus</taxon>
    </lineage>
</organism>
<comment type="similarity">
    <text evidence="1 4">Belongs to the D-alanine--D-alanine ligase family.</text>
</comment>
<protein>
    <recommendedName>
        <fullName evidence="4">D-alanine--D-alanine ligase</fullName>
        <ecNumber evidence="4">6.3.2.4</ecNumber>
    </recommendedName>
    <alternativeName>
        <fullName evidence="4">D-Ala-D-Ala ligase</fullName>
    </alternativeName>
    <alternativeName>
        <fullName evidence="4">D-alanylalanine synthetase</fullName>
    </alternativeName>
</protein>
<evidence type="ECO:0000256" key="3">
    <source>
        <dbReference type="ARBA" id="ARBA00023316"/>
    </source>
</evidence>
<comment type="subcellular location">
    <subcellularLocation>
        <location evidence="4">Cytoplasm</location>
    </subcellularLocation>
</comment>
<dbReference type="NCBIfam" id="NF002378">
    <property type="entry name" value="PRK01372.1"/>
    <property type="match status" value="1"/>
</dbReference>
<dbReference type="Gene3D" id="3.30.1490.20">
    <property type="entry name" value="ATP-grasp fold, A domain"/>
    <property type="match status" value="1"/>
</dbReference>
<dbReference type="PIRSF" id="PIRSF039102">
    <property type="entry name" value="Ddl/VanB"/>
    <property type="match status" value="1"/>
</dbReference>
<keyword evidence="4" id="KW-0963">Cytoplasm</keyword>
<keyword evidence="7" id="KW-0067">ATP-binding</keyword>
<name>A0A1R4J8B6_9ACTN</name>
<dbReference type="RefSeq" id="WP_094764288.1">
    <property type="nucleotide sequence ID" value="NZ_FUKQ01000024.1"/>
</dbReference>
<comment type="catalytic activity">
    <reaction evidence="4">
        <text>2 D-alanine + ATP = D-alanyl-D-alanine + ADP + phosphate + H(+)</text>
        <dbReference type="Rhea" id="RHEA:11224"/>
        <dbReference type="ChEBI" id="CHEBI:15378"/>
        <dbReference type="ChEBI" id="CHEBI:30616"/>
        <dbReference type="ChEBI" id="CHEBI:43474"/>
        <dbReference type="ChEBI" id="CHEBI:57416"/>
        <dbReference type="ChEBI" id="CHEBI:57822"/>
        <dbReference type="ChEBI" id="CHEBI:456216"/>
        <dbReference type="EC" id="6.3.2.4"/>
    </reaction>
</comment>
<dbReference type="STRING" id="1255658.FM114_06085"/>
<dbReference type="AlphaFoldDB" id="A0A1R4J8B6"/>
<dbReference type="GO" id="GO:0071555">
    <property type="term" value="P:cell wall organization"/>
    <property type="evidence" value="ECO:0007669"/>
    <property type="project" value="UniProtKB-KW"/>
</dbReference>
<proteinExistence type="inferred from homology"/>
<feature type="binding site" evidence="6">
    <location>
        <position position="291"/>
    </location>
    <ligand>
        <name>Mg(2+)</name>
        <dbReference type="ChEBI" id="CHEBI:18420"/>
        <label>2</label>
    </ligand>
</feature>
<dbReference type="GO" id="GO:0009252">
    <property type="term" value="P:peptidoglycan biosynthetic process"/>
    <property type="evidence" value="ECO:0007669"/>
    <property type="project" value="UniProtKB-UniRule"/>
</dbReference>
<dbReference type="InterPro" id="IPR011095">
    <property type="entry name" value="Dala_Dala_lig_C"/>
</dbReference>
<keyword evidence="7" id="KW-0547">Nucleotide-binding</keyword>
<dbReference type="Gene3D" id="3.40.50.20">
    <property type="match status" value="1"/>
</dbReference>
<comment type="function">
    <text evidence="4">Cell wall formation.</text>
</comment>
<evidence type="ECO:0000256" key="7">
    <source>
        <dbReference type="PROSITE-ProRule" id="PRU00409"/>
    </source>
</evidence>
<evidence type="ECO:0000313" key="9">
    <source>
        <dbReference type="EMBL" id="SJN28297.1"/>
    </source>
</evidence>
<dbReference type="GO" id="GO:0005524">
    <property type="term" value="F:ATP binding"/>
    <property type="evidence" value="ECO:0007669"/>
    <property type="project" value="UniProtKB-UniRule"/>
</dbReference>
<dbReference type="PANTHER" id="PTHR23132">
    <property type="entry name" value="D-ALANINE--D-ALANINE LIGASE"/>
    <property type="match status" value="1"/>
</dbReference>